<feature type="transmembrane region" description="Helical" evidence="7">
    <location>
        <begin position="370"/>
        <end position="387"/>
    </location>
</feature>
<keyword evidence="8" id="KW-0813">Transport</keyword>
<feature type="transmembrane region" description="Helical" evidence="7">
    <location>
        <begin position="320"/>
        <end position="339"/>
    </location>
</feature>
<reference evidence="8 9" key="1">
    <citation type="submission" date="2020-03" db="EMBL/GenBank/DDBJ databases">
        <title>Sequencing the genomes of 1000 actinobacteria strains.</title>
        <authorList>
            <person name="Klenk H.-P."/>
        </authorList>
    </citation>
    <scope>NUCLEOTIDE SEQUENCE [LARGE SCALE GENOMIC DNA]</scope>
    <source>
        <strain evidence="8 9">DSM 16403</strain>
    </source>
</reference>
<evidence type="ECO:0000256" key="3">
    <source>
        <dbReference type="ARBA" id="ARBA00022692"/>
    </source>
</evidence>
<evidence type="ECO:0000256" key="5">
    <source>
        <dbReference type="ARBA" id="ARBA00023136"/>
    </source>
</evidence>
<dbReference type="CDD" id="cd06580">
    <property type="entry name" value="TM_PBP1_transp_TpRbsC_like"/>
    <property type="match status" value="1"/>
</dbReference>
<evidence type="ECO:0000256" key="4">
    <source>
        <dbReference type="ARBA" id="ARBA00022989"/>
    </source>
</evidence>
<feature type="transmembrane region" description="Helical" evidence="7">
    <location>
        <begin position="186"/>
        <end position="207"/>
    </location>
</feature>
<dbReference type="GO" id="GO:0022857">
    <property type="term" value="F:transmembrane transporter activity"/>
    <property type="evidence" value="ECO:0007669"/>
    <property type="project" value="InterPro"/>
</dbReference>
<gene>
    <name evidence="8" type="ORF">BJ994_000772</name>
</gene>
<proteinExistence type="predicted"/>
<feature type="transmembrane region" description="Helical" evidence="7">
    <location>
        <begin position="137"/>
        <end position="155"/>
    </location>
</feature>
<evidence type="ECO:0000256" key="6">
    <source>
        <dbReference type="SAM" id="MobiDB-lite"/>
    </source>
</evidence>
<dbReference type="Pfam" id="PF02653">
    <property type="entry name" value="BPD_transp_2"/>
    <property type="match status" value="1"/>
</dbReference>
<comment type="caution">
    <text evidence="8">The sequence shown here is derived from an EMBL/GenBank/DDBJ whole genome shotgun (WGS) entry which is preliminary data.</text>
</comment>
<dbReference type="InterPro" id="IPR001851">
    <property type="entry name" value="ABC_transp_permease"/>
</dbReference>
<organism evidence="8 9">
    <name type="scientific">Arthrobacter pigmenti</name>
    <dbReference type="NCBI Taxonomy" id="271432"/>
    <lineage>
        <taxon>Bacteria</taxon>
        <taxon>Bacillati</taxon>
        <taxon>Actinomycetota</taxon>
        <taxon>Actinomycetes</taxon>
        <taxon>Micrococcales</taxon>
        <taxon>Micrococcaceae</taxon>
        <taxon>Arthrobacter</taxon>
    </lineage>
</organism>
<evidence type="ECO:0000313" key="9">
    <source>
        <dbReference type="Proteomes" id="UP000547458"/>
    </source>
</evidence>
<keyword evidence="4 7" id="KW-1133">Transmembrane helix</keyword>
<keyword evidence="9" id="KW-1185">Reference proteome</keyword>
<feature type="transmembrane region" description="Helical" evidence="7">
    <location>
        <begin position="272"/>
        <end position="290"/>
    </location>
</feature>
<feature type="compositionally biased region" description="Low complexity" evidence="6">
    <location>
        <begin position="8"/>
        <end position="26"/>
    </location>
</feature>
<dbReference type="EMBL" id="JAATJL010000001">
    <property type="protein sequence ID" value="NJC21696.1"/>
    <property type="molecule type" value="Genomic_DNA"/>
</dbReference>
<feature type="region of interest" description="Disordered" evidence="6">
    <location>
        <begin position="430"/>
        <end position="450"/>
    </location>
</feature>
<evidence type="ECO:0000256" key="1">
    <source>
        <dbReference type="ARBA" id="ARBA00004651"/>
    </source>
</evidence>
<dbReference type="Proteomes" id="UP000547458">
    <property type="component" value="Unassembled WGS sequence"/>
</dbReference>
<accession>A0A846RRJ6</accession>
<dbReference type="PANTHER" id="PTHR47089:SF1">
    <property type="entry name" value="GUANOSINE ABC TRANSPORTER PERMEASE PROTEIN NUPP"/>
    <property type="match status" value="1"/>
</dbReference>
<name>A0A846RRJ6_9MICC</name>
<evidence type="ECO:0000313" key="8">
    <source>
        <dbReference type="EMBL" id="NJC21696.1"/>
    </source>
</evidence>
<feature type="transmembrane region" description="Helical" evidence="7">
    <location>
        <begin position="219"/>
        <end position="238"/>
    </location>
</feature>
<protein>
    <submittedName>
        <fullName evidence="8">Simple sugar transport system permease protein</fullName>
    </submittedName>
</protein>
<comment type="subcellular location">
    <subcellularLocation>
        <location evidence="1">Cell membrane</location>
        <topology evidence="1">Multi-pass membrane protein</topology>
    </subcellularLocation>
</comment>
<evidence type="ECO:0000256" key="2">
    <source>
        <dbReference type="ARBA" id="ARBA00022475"/>
    </source>
</evidence>
<dbReference type="PANTHER" id="PTHR47089">
    <property type="entry name" value="ABC TRANSPORTER, PERMEASE PROTEIN"/>
    <property type="match status" value="1"/>
</dbReference>
<keyword evidence="2" id="KW-1003">Cell membrane</keyword>
<feature type="region of interest" description="Disordered" evidence="6">
    <location>
        <begin position="1"/>
        <end position="48"/>
    </location>
</feature>
<dbReference type="GO" id="GO:0005886">
    <property type="term" value="C:plasma membrane"/>
    <property type="evidence" value="ECO:0007669"/>
    <property type="project" value="UniProtKB-SubCell"/>
</dbReference>
<feature type="transmembrane region" description="Helical" evidence="7">
    <location>
        <begin position="345"/>
        <end position="363"/>
    </location>
</feature>
<sequence length="450" mass="46574">MSADNRGSNTAAENTAAENMAAESTAAPPPAPGTGDTTPAPQEDHDRGRGVLQSIVSGSSLVAILAVVLSIILGGILIAFTDEDVAAASSYFFSRPTDTLAAAWEAASGAYVALFQGAVFNPRADSLALMFRPLTETLTVATPLVLAGLGVAVAFRAGLFNIGAQGQIILGAMFAGWIGFSWHLPFGIHLLFVVIAGFIGGALWGLIPGILKARAGAHEVIVTIMLNYIAINLVGYFLTTPFFQNPGSANPISPRLDETAVFPQILGPQFRLHLGFLIAVAATYGVWWLLNRSTVGFELRAVGANPFAARTAGISVTKGYVVVMMLAGGLAGLAGVAQVAGTEQVLTAGIAASFGFDAITVALLGRSHPWGVFAAGVLFGAFRAGGVQMQTLTGTPIDIVLVVQSLIVLFIAAPPLVKAIFRIDRKKTGNHKNRKNRKATVNQGAAGGAA</sequence>
<feature type="transmembrane region" description="Helical" evidence="7">
    <location>
        <begin position="399"/>
        <end position="417"/>
    </location>
</feature>
<keyword evidence="5 7" id="KW-0472">Membrane</keyword>
<evidence type="ECO:0000256" key="7">
    <source>
        <dbReference type="SAM" id="Phobius"/>
    </source>
</evidence>
<feature type="transmembrane region" description="Helical" evidence="7">
    <location>
        <begin position="162"/>
        <end position="180"/>
    </location>
</feature>
<keyword evidence="3 7" id="KW-0812">Transmembrane</keyword>
<dbReference type="AlphaFoldDB" id="A0A846RRJ6"/>
<keyword evidence="8" id="KW-0762">Sugar transport</keyword>
<feature type="transmembrane region" description="Helical" evidence="7">
    <location>
        <begin position="55"/>
        <end position="80"/>
    </location>
</feature>